<keyword evidence="2" id="KW-0326">Glycosidase</keyword>
<keyword evidence="1" id="KW-0378">Hydrolase</keyword>
<dbReference type="InterPro" id="IPR017853">
    <property type="entry name" value="GH"/>
</dbReference>
<evidence type="ECO:0000256" key="1">
    <source>
        <dbReference type="ARBA" id="ARBA00022801"/>
    </source>
</evidence>
<evidence type="ECO:0000256" key="2">
    <source>
        <dbReference type="ARBA" id="ARBA00023295"/>
    </source>
</evidence>
<protein>
    <recommendedName>
        <fullName evidence="5">Glycoside hydrolase family 42 N-terminal domain-containing protein</fullName>
    </recommendedName>
</protein>
<feature type="domain" description="Glycoside hydrolase family 42 N-terminal" evidence="5">
    <location>
        <begin position="187"/>
        <end position="238"/>
    </location>
</feature>
<dbReference type="InterPro" id="IPR013529">
    <property type="entry name" value="Glyco_hydro_42_N"/>
</dbReference>
<dbReference type="Gene3D" id="3.20.20.80">
    <property type="entry name" value="Glycosidases"/>
    <property type="match status" value="1"/>
</dbReference>
<feature type="transmembrane region" description="Helical" evidence="4">
    <location>
        <begin position="125"/>
        <end position="146"/>
    </location>
</feature>
<keyword evidence="4" id="KW-1133">Transmembrane helix</keyword>
<dbReference type="Gene3D" id="2.60.120.260">
    <property type="entry name" value="Galactose-binding domain-like"/>
    <property type="match status" value="1"/>
</dbReference>
<name>A0A6J4UJI4_9BACT</name>
<keyword evidence="4" id="KW-0812">Transmembrane</keyword>
<evidence type="ECO:0000313" key="6">
    <source>
        <dbReference type="EMBL" id="CAA9552615.1"/>
    </source>
</evidence>
<feature type="compositionally biased region" description="Low complexity" evidence="3">
    <location>
        <begin position="14"/>
        <end position="41"/>
    </location>
</feature>
<evidence type="ECO:0000259" key="5">
    <source>
        <dbReference type="Pfam" id="PF02449"/>
    </source>
</evidence>
<accession>A0A6J4UJI4</accession>
<dbReference type="InterPro" id="IPR051923">
    <property type="entry name" value="Glycosyl_Hydrolase_39"/>
</dbReference>
<dbReference type="Pfam" id="PF02449">
    <property type="entry name" value="Glyco_hydro_42"/>
    <property type="match status" value="1"/>
</dbReference>
<evidence type="ECO:0000256" key="4">
    <source>
        <dbReference type="SAM" id="Phobius"/>
    </source>
</evidence>
<evidence type="ECO:0000256" key="3">
    <source>
        <dbReference type="SAM" id="MobiDB-lite"/>
    </source>
</evidence>
<dbReference type="SUPFAM" id="SSF51445">
    <property type="entry name" value="(Trans)glycosidases"/>
    <property type="match status" value="1"/>
</dbReference>
<dbReference type="EMBL" id="CADCWK010000092">
    <property type="protein sequence ID" value="CAA9552615.1"/>
    <property type="molecule type" value="Genomic_DNA"/>
</dbReference>
<dbReference type="AlphaFoldDB" id="A0A6J4UJI4"/>
<dbReference type="GO" id="GO:0009341">
    <property type="term" value="C:beta-galactosidase complex"/>
    <property type="evidence" value="ECO:0007669"/>
    <property type="project" value="InterPro"/>
</dbReference>
<reference evidence="6" key="1">
    <citation type="submission" date="2020-02" db="EMBL/GenBank/DDBJ databases">
        <authorList>
            <person name="Meier V. D."/>
        </authorList>
    </citation>
    <scope>NUCLEOTIDE SEQUENCE</scope>
    <source>
        <strain evidence="6">AVDCRST_MAG33</strain>
    </source>
</reference>
<gene>
    <name evidence="6" type="ORF">AVDCRST_MAG33-1011</name>
</gene>
<dbReference type="PANTHER" id="PTHR12631:SF10">
    <property type="entry name" value="BETA-XYLOSIDASE-LIKE PROTEIN-RELATED"/>
    <property type="match status" value="1"/>
</dbReference>
<dbReference type="GO" id="GO:0005975">
    <property type="term" value="P:carbohydrate metabolic process"/>
    <property type="evidence" value="ECO:0007669"/>
    <property type="project" value="InterPro"/>
</dbReference>
<organism evidence="6">
    <name type="scientific">uncultured Thermomicrobiales bacterium</name>
    <dbReference type="NCBI Taxonomy" id="1645740"/>
    <lineage>
        <taxon>Bacteria</taxon>
        <taxon>Pseudomonadati</taxon>
        <taxon>Thermomicrobiota</taxon>
        <taxon>Thermomicrobia</taxon>
        <taxon>Thermomicrobiales</taxon>
        <taxon>environmental samples</taxon>
    </lineage>
</organism>
<feature type="transmembrane region" description="Helical" evidence="4">
    <location>
        <begin position="617"/>
        <end position="643"/>
    </location>
</feature>
<keyword evidence="4" id="KW-0472">Membrane</keyword>
<feature type="region of interest" description="Disordered" evidence="3">
    <location>
        <begin position="1"/>
        <end position="106"/>
    </location>
</feature>
<dbReference type="GO" id="GO:0004565">
    <property type="term" value="F:beta-galactosidase activity"/>
    <property type="evidence" value="ECO:0007669"/>
    <property type="project" value="InterPro"/>
</dbReference>
<sequence length="663" mass="70485">MLVVGVMGQGPFEGSSAARRQRAGGTARQSAAGRASGQRRGQPTHPSEPSPMRPVMSPRDGTSRRDRDRDRRRRSRPDRPAGPVPTDLGSHMRHHRQRRSPPGARFAGGIVGELLRRAGARPDAARIWGALLAGIVGALLLGVAGISDNYLHRGVETSANAPFVVQPIGDAPATNEDLLAVPEGERAAVIDQMAASGIRYVRMPLSWADLEPEPGEFAFDDLEGIVTALEAAGITPVVVVADTPEWARGDETAAAIDTPPADATDMYGFIERLMTDFRGRLPFLQVWDAPNDPARWGGQTPDPVGYATLLGESANAARMASPGVRIVLAELAIAPASGPDDLSYLRALYRSRAADFFDVVAVVADGGDRSPFDRQVGGDRINVSRAVLAREVMDEENDPATPVWATHFGWTTGDGGVTAAEQAEYTVAAIQRLRMEWPWMGLTFLWGFTATGMDDPGRALVVDGEPTATLQAISASAQDLTGVAPTGYTPLDAPAVRLTGEWTRQAAAPEYQTTPAVGSQVEIRFDGSGLIANVSYGPNTGLVRVRLDGGPVAGLPIDADSDGTASLLDLSAGFAFNASEPIVTGLDPGPHTLTMELVSPGQLTVGGLIVVRDLPTLWPIVVLAVAGAVLLFLAIREMLYVLLLRRGYLRRRREVDLNPAGRL</sequence>
<dbReference type="PANTHER" id="PTHR12631">
    <property type="entry name" value="ALPHA-L-IDURONIDASE"/>
    <property type="match status" value="1"/>
</dbReference>
<proteinExistence type="predicted"/>